<keyword evidence="4" id="KW-1185">Reference proteome</keyword>
<dbReference type="Pfam" id="PF04180">
    <property type="entry name" value="LTV"/>
    <property type="match status" value="1"/>
</dbReference>
<reference evidence="3" key="1">
    <citation type="submission" date="2020-12" db="EMBL/GenBank/DDBJ databases">
        <authorList>
            <person name="Iha C."/>
        </authorList>
    </citation>
    <scope>NUCLEOTIDE SEQUENCE</scope>
</reference>
<comment type="caution">
    <text evidence="3">The sequence shown here is derived from an EMBL/GenBank/DDBJ whole genome shotgun (WGS) entry which is preliminary data.</text>
</comment>
<dbReference type="EMBL" id="CAJHUC010001506">
    <property type="protein sequence ID" value="CAD7701346.1"/>
    <property type="molecule type" value="Genomic_DNA"/>
</dbReference>
<dbReference type="GO" id="GO:0042274">
    <property type="term" value="P:ribosomal small subunit biogenesis"/>
    <property type="evidence" value="ECO:0007669"/>
    <property type="project" value="InterPro"/>
</dbReference>
<organism evidence="3 4">
    <name type="scientific">Ostreobium quekettii</name>
    <dbReference type="NCBI Taxonomy" id="121088"/>
    <lineage>
        <taxon>Eukaryota</taxon>
        <taxon>Viridiplantae</taxon>
        <taxon>Chlorophyta</taxon>
        <taxon>core chlorophytes</taxon>
        <taxon>Ulvophyceae</taxon>
        <taxon>TCBD clade</taxon>
        <taxon>Bryopsidales</taxon>
        <taxon>Ostreobineae</taxon>
        <taxon>Ostreobiaceae</taxon>
        <taxon>Ostreobium</taxon>
    </lineage>
</organism>
<dbReference type="GO" id="GO:0005829">
    <property type="term" value="C:cytosol"/>
    <property type="evidence" value="ECO:0007669"/>
    <property type="project" value="TreeGrafter"/>
</dbReference>
<dbReference type="InterPro" id="IPR007307">
    <property type="entry name" value="Ltv1"/>
</dbReference>
<dbReference type="OrthoDB" id="568503at2759"/>
<evidence type="ECO:0000256" key="1">
    <source>
        <dbReference type="ARBA" id="ARBA00009078"/>
    </source>
</evidence>
<accession>A0A8S1J1Y7</accession>
<evidence type="ECO:0008006" key="5">
    <source>
        <dbReference type="Google" id="ProtNLM"/>
    </source>
</evidence>
<feature type="region of interest" description="Disordered" evidence="2">
    <location>
        <begin position="432"/>
        <end position="516"/>
    </location>
</feature>
<sequence length="550" mass="60346">MGRRRQFIDKRRATTYQLVFRSEDTSASAAGGEEDGCAGERVLVPVDELPGPSSTRDSESSLPPFQIPFPFAADAAFDGQDGAMSEERRREIVRLGLPDDGYDYLRHLRVPGVGRGGLEAIPEERDAGGGEARKGRLGGVFVAANNTLPLSEDQKVVDARQLPALKQTREVSGEEELYDRTTSAFSREVKGNIKGRVAREVAEVDSLMAEMEALEVQSNCEGADGLEDDFLLEATVVPANDTMGAFMHTRGRVMDHAIPVDADDEEYSVEECSPRAAGNRDLETRSVFSERWLGLSEADLEGRRERNENLRLLDERFEQMILKYDDDELGCLEEKGIAGERDMSEVGEVLIDIAEDEGSGGMEALAAAPKVAMLEDRDDDVIAITKKLQRINESVAGNGHGARAAWEDVLVGCHARERLDCESVLSYRSRASSFQPARIEEPRRNKQKGKGTIGPVVLSGKTGFPVEEPERHQPSIDSDASASKGGTDKAHQNRKRGETTEERKARKAAVKCGNKEARVAKKELKSLYRKEVVRQQKQTSASTGVSVVPL</sequence>
<feature type="region of interest" description="Disordered" evidence="2">
    <location>
        <begin position="530"/>
        <end position="550"/>
    </location>
</feature>
<comment type="similarity">
    <text evidence="1">Belongs to the LTV1 family.</text>
</comment>
<evidence type="ECO:0000313" key="4">
    <source>
        <dbReference type="Proteomes" id="UP000708148"/>
    </source>
</evidence>
<dbReference type="GO" id="GO:0005634">
    <property type="term" value="C:nucleus"/>
    <property type="evidence" value="ECO:0007669"/>
    <property type="project" value="TreeGrafter"/>
</dbReference>
<feature type="compositionally biased region" description="Polar residues" evidence="2">
    <location>
        <begin position="535"/>
        <end position="550"/>
    </location>
</feature>
<proteinExistence type="inferred from homology"/>
<evidence type="ECO:0000256" key="2">
    <source>
        <dbReference type="SAM" id="MobiDB-lite"/>
    </source>
</evidence>
<name>A0A8S1J1Y7_9CHLO</name>
<gene>
    <name evidence="3" type="ORF">OSTQU699_LOCUS6705</name>
</gene>
<dbReference type="AlphaFoldDB" id="A0A8S1J1Y7"/>
<dbReference type="PANTHER" id="PTHR21531">
    <property type="entry name" value="LOW-TEMPERATURE VIABILITY PROTEIN LTV1-RELATED"/>
    <property type="match status" value="1"/>
</dbReference>
<dbReference type="GO" id="GO:0030688">
    <property type="term" value="C:preribosome, small subunit precursor"/>
    <property type="evidence" value="ECO:0007669"/>
    <property type="project" value="TreeGrafter"/>
</dbReference>
<feature type="compositionally biased region" description="Basic and acidic residues" evidence="2">
    <location>
        <begin position="486"/>
        <end position="504"/>
    </location>
</feature>
<protein>
    <recommendedName>
        <fullName evidence="5">Low temperature viability protein</fullName>
    </recommendedName>
</protein>
<dbReference type="PANTHER" id="PTHR21531:SF0">
    <property type="entry name" value="PROTEIN LTV1 HOMOLOG"/>
    <property type="match status" value="1"/>
</dbReference>
<dbReference type="GO" id="GO:0000056">
    <property type="term" value="P:ribosomal small subunit export from nucleus"/>
    <property type="evidence" value="ECO:0007669"/>
    <property type="project" value="TreeGrafter"/>
</dbReference>
<evidence type="ECO:0000313" key="3">
    <source>
        <dbReference type="EMBL" id="CAD7701346.1"/>
    </source>
</evidence>
<dbReference type="Proteomes" id="UP000708148">
    <property type="component" value="Unassembled WGS sequence"/>
</dbReference>